<dbReference type="InterPro" id="IPR011701">
    <property type="entry name" value="MFS"/>
</dbReference>
<dbReference type="Pfam" id="PF07690">
    <property type="entry name" value="MFS_1"/>
    <property type="match status" value="1"/>
</dbReference>
<evidence type="ECO:0000256" key="6">
    <source>
        <dbReference type="ARBA" id="ARBA00023136"/>
    </source>
</evidence>
<feature type="transmembrane region" description="Helical" evidence="7">
    <location>
        <begin position="348"/>
        <end position="370"/>
    </location>
</feature>
<dbReference type="PANTHER" id="PTHR43266">
    <property type="entry name" value="MACROLIDE-EFFLUX PROTEIN"/>
    <property type="match status" value="1"/>
</dbReference>
<feature type="transmembrane region" description="Helical" evidence="7">
    <location>
        <begin position="400"/>
        <end position="420"/>
    </location>
</feature>
<evidence type="ECO:0000256" key="3">
    <source>
        <dbReference type="ARBA" id="ARBA00022475"/>
    </source>
</evidence>
<keyword evidence="5 7" id="KW-1133">Transmembrane helix</keyword>
<feature type="transmembrane region" description="Helical" evidence="7">
    <location>
        <begin position="310"/>
        <end position="327"/>
    </location>
</feature>
<accession>A0A5S9N717</accession>
<dbReference type="InterPro" id="IPR036259">
    <property type="entry name" value="MFS_trans_sf"/>
</dbReference>
<feature type="transmembrane region" description="Helical" evidence="7">
    <location>
        <begin position="262"/>
        <end position="280"/>
    </location>
</feature>
<organism evidence="8 9">
    <name type="scientific">BD1-7 clade bacterium</name>
    <dbReference type="NCBI Taxonomy" id="2029982"/>
    <lineage>
        <taxon>Bacteria</taxon>
        <taxon>Pseudomonadati</taxon>
        <taxon>Pseudomonadota</taxon>
        <taxon>Gammaproteobacteria</taxon>
        <taxon>Cellvibrionales</taxon>
        <taxon>Spongiibacteraceae</taxon>
        <taxon>BD1-7 clade</taxon>
    </lineage>
</organism>
<name>A0A5S9N717_9GAMM</name>
<comment type="subcellular location">
    <subcellularLocation>
        <location evidence="1">Cell membrane</location>
        <topology evidence="1">Multi-pass membrane protein</topology>
    </subcellularLocation>
</comment>
<feature type="transmembrane region" description="Helical" evidence="7">
    <location>
        <begin position="225"/>
        <end position="250"/>
    </location>
</feature>
<evidence type="ECO:0000256" key="1">
    <source>
        <dbReference type="ARBA" id="ARBA00004651"/>
    </source>
</evidence>
<evidence type="ECO:0000256" key="4">
    <source>
        <dbReference type="ARBA" id="ARBA00022692"/>
    </source>
</evidence>
<proteinExistence type="predicted"/>
<feature type="transmembrane region" description="Helical" evidence="7">
    <location>
        <begin position="74"/>
        <end position="95"/>
    </location>
</feature>
<evidence type="ECO:0000256" key="5">
    <source>
        <dbReference type="ARBA" id="ARBA00022989"/>
    </source>
</evidence>
<dbReference type="GO" id="GO:0005886">
    <property type="term" value="C:plasma membrane"/>
    <property type="evidence" value="ECO:0007669"/>
    <property type="project" value="UniProtKB-SubCell"/>
</dbReference>
<dbReference type="Gene3D" id="1.20.1250.20">
    <property type="entry name" value="MFS general substrate transporter like domains"/>
    <property type="match status" value="1"/>
</dbReference>
<feature type="transmembrane region" description="Helical" evidence="7">
    <location>
        <begin position="167"/>
        <end position="185"/>
    </location>
</feature>
<protein>
    <recommendedName>
        <fullName evidence="10">Major facilitator superfamily (MFS) profile domain-containing protein</fullName>
    </recommendedName>
</protein>
<evidence type="ECO:0000313" key="8">
    <source>
        <dbReference type="EMBL" id="CAA0085122.1"/>
    </source>
</evidence>
<keyword evidence="6 7" id="KW-0472">Membrane</keyword>
<feature type="transmembrane region" description="Helical" evidence="7">
    <location>
        <begin position="41"/>
        <end position="62"/>
    </location>
</feature>
<dbReference type="OrthoDB" id="7283966at2"/>
<evidence type="ECO:0000313" key="9">
    <source>
        <dbReference type="Proteomes" id="UP000434580"/>
    </source>
</evidence>
<keyword evidence="3" id="KW-1003">Cell membrane</keyword>
<keyword evidence="4 7" id="KW-0812">Transmembrane</keyword>
<evidence type="ECO:0000256" key="7">
    <source>
        <dbReference type="SAM" id="Phobius"/>
    </source>
</evidence>
<evidence type="ECO:0000256" key="2">
    <source>
        <dbReference type="ARBA" id="ARBA00022448"/>
    </source>
</evidence>
<dbReference type="PANTHER" id="PTHR43266:SF2">
    <property type="entry name" value="MAJOR FACILITATOR SUPERFAMILY (MFS) PROFILE DOMAIN-CONTAINING PROTEIN"/>
    <property type="match status" value="1"/>
</dbReference>
<feature type="transmembrane region" description="Helical" evidence="7">
    <location>
        <begin position="141"/>
        <end position="161"/>
    </location>
</feature>
<evidence type="ECO:0008006" key="10">
    <source>
        <dbReference type="Google" id="ProtNLM"/>
    </source>
</evidence>
<reference evidence="8 9" key="1">
    <citation type="submission" date="2019-11" db="EMBL/GenBank/DDBJ databases">
        <authorList>
            <person name="Holert J."/>
        </authorList>
    </citation>
    <scope>NUCLEOTIDE SEQUENCE [LARGE SCALE GENOMIC DNA]</scope>
    <source>
        <strain evidence="8">BC5_2</strain>
    </source>
</reference>
<dbReference type="Proteomes" id="UP000434580">
    <property type="component" value="Unassembled WGS sequence"/>
</dbReference>
<dbReference type="SUPFAM" id="SSF103473">
    <property type="entry name" value="MFS general substrate transporter"/>
    <property type="match status" value="1"/>
</dbReference>
<feature type="transmembrane region" description="Helical" evidence="7">
    <location>
        <begin position="12"/>
        <end position="35"/>
    </location>
</feature>
<dbReference type="EMBL" id="CACSII010000001">
    <property type="protein sequence ID" value="CAA0085122.1"/>
    <property type="molecule type" value="Genomic_DNA"/>
</dbReference>
<dbReference type="AlphaFoldDB" id="A0A5S9N717"/>
<dbReference type="GO" id="GO:0022857">
    <property type="term" value="F:transmembrane transporter activity"/>
    <property type="evidence" value="ECO:0007669"/>
    <property type="project" value="InterPro"/>
</dbReference>
<feature type="transmembrane region" description="Helical" evidence="7">
    <location>
        <begin position="287"/>
        <end position="304"/>
    </location>
</feature>
<sequence>MTDQSMKPFTVLLIGQAISLFGSSLTGFALGIWAYEQIGSVTVYTVIALANIVPVVLLSPLAGAVADRYNRKMIVILSQIAAIAITGALASLYWWQVLVPWHIIALVTLNSVFNAFVLPTISATIPLMVSKSNLTKANGMIALAFGLIELATPAIAGTLYANGGMQTLFLVDLATFSVGIGAVIITRIPQPQAKTTAASATDTQELSLLASIGEGYRYLMKAPALLGLVGFFSSIAAMLIAAGVMVQPMLLGFAKPDQMGQIMSFAGSGIIAGAAIMIALTNINRHMPIVIGVSGLVGIGLLLLPATTTPWMIAAGGFIVMACFPVIDSNNRSIYQRKVDPAILGRVIGLRNFVLGLAQCFMLLIIGPLADGVFEPAMAADGWLAPTLGPYYGTGQGRGIAVLISLLGALMLVSVALTLCSRRMRRLDSELDDVEITVEETEPEQQTAMDAVAMAK</sequence>
<gene>
    <name evidence="8" type="ORF">DPBNPPHM_00827</name>
</gene>
<keyword evidence="2" id="KW-0813">Transport</keyword>
<feature type="transmembrane region" description="Helical" evidence="7">
    <location>
        <begin position="101"/>
        <end position="129"/>
    </location>
</feature>
<dbReference type="CDD" id="cd06173">
    <property type="entry name" value="MFS_MefA_like"/>
    <property type="match status" value="1"/>
</dbReference>